<evidence type="ECO:0000313" key="2">
    <source>
        <dbReference type="EMBL" id="GET32570.1"/>
    </source>
</evidence>
<keyword evidence="3" id="KW-1185">Reference proteome</keyword>
<gene>
    <name evidence="2" type="ORF">PbJCM13498_14330</name>
</gene>
<protein>
    <submittedName>
        <fullName evidence="2">Uncharacterized protein</fullName>
    </submittedName>
</protein>
<evidence type="ECO:0000256" key="1">
    <source>
        <dbReference type="SAM" id="Coils"/>
    </source>
</evidence>
<reference evidence="2 3" key="1">
    <citation type="submission" date="2019-10" db="EMBL/GenBank/DDBJ databases">
        <title>Prolixibacter strains distinguished by the presence of nitrate reductase genes were adept at nitrate-dependent anaerobic corrosion of metallic iron and carbon steel.</title>
        <authorList>
            <person name="Iino T."/>
            <person name="Shono N."/>
            <person name="Ito K."/>
            <person name="Nakamura R."/>
            <person name="Sueoka K."/>
            <person name="Harayama S."/>
            <person name="Ohkuma M."/>
        </authorList>
    </citation>
    <scope>NUCLEOTIDE SEQUENCE [LARGE SCALE GENOMIC DNA]</scope>
    <source>
        <strain evidence="2 3">JCM 13498</strain>
    </source>
</reference>
<dbReference type="AlphaFoldDB" id="A0A5M4AXC9"/>
<sequence>MNKKRITRHFSKTYDEVTTKAQAVQPQFTNDQPVFVSFDPIFTPEFGTELKNETDQALADNSEEEHQAAIEIRTNKLKVLRLQATNAYKRLLYFVHSAFGETKAVDSAFGRPRYNKARRSEKEMIPLLNQAVTAAHSGQFNAGLIAKGMSEDLLTELEDLANQLIETDNEQEMLKKQQLLVTDERIKLYNSIWDKLVKINTAAKILFPDDPARLAIYQLYETSTETAENETTPGEENTNE</sequence>
<organism evidence="2 3">
    <name type="scientific">Prolixibacter bellariivorans</name>
    <dbReference type="NCBI Taxonomy" id="314319"/>
    <lineage>
        <taxon>Bacteria</taxon>
        <taxon>Pseudomonadati</taxon>
        <taxon>Bacteroidota</taxon>
        <taxon>Bacteroidia</taxon>
        <taxon>Marinilabiliales</taxon>
        <taxon>Prolixibacteraceae</taxon>
        <taxon>Prolixibacter</taxon>
    </lineage>
</organism>
<keyword evidence="1" id="KW-0175">Coiled coil</keyword>
<dbReference type="EMBL" id="BLAX01000001">
    <property type="protein sequence ID" value="GET32570.1"/>
    <property type="molecule type" value="Genomic_DNA"/>
</dbReference>
<proteinExistence type="predicted"/>
<feature type="coiled-coil region" evidence="1">
    <location>
        <begin position="150"/>
        <end position="177"/>
    </location>
</feature>
<accession>A0A5M4AXC9</accession>
<name>A0A5M4AXC9_9BACT</name>
<dbReference type="Proteomes" id="UP000391834">
    <property type="component" value="Unassembled WGS sequence"/>
</dbReference>
<evidence type="ECO:0000313" key="3">
    <source>
        <dbReference type="Proteomes" id="UP000391834"/>
    </source>
</evidence>
<dbReference type="RefSeq" id="WP_025865521.1">
    <property type="nucleotide sequence ID" value="NZ_BLAX01000001.1"/>
</dbReference>
<comment type="caution">
    <text evidence="2">The sequence shown here is derived from an EMBL/GenBank/DDBJ whole genome shotgun (WGS) entry which is preliminary data.</text>
</comment>